<dbReference type="PROSITE" id="PS00671">
    <property type="entry name" value="D_2_HYDROXYACID_DH_3"/>
    <property type="match status" value="1"/>
</dbReference>
<evidence type="ECO:0000313" key="14">
    <source>
        <dbReference type="Proteomes" id="UP000198915"/>
    </source>
</evidence>
<evidence type="ECO:0000256" key="10">
    <source>
        <dbReference type="ARBA" id="ARBA00048731"/>
    </source>
</evidence>
<dbReference type="PANTHER" id="PTHR42789">
    <property type="entry name" value="D-ISOMER SPECIFIC 2-HYDROXYACID DEHYDROGENASE FAMILY PROTEIN (AFU_ORTHOLOGUE AFUA_6G10090)"/>
    <property type="match status" value="1"/>
</dbReference>
<dbReference type="Pfam" id="PF02826">
    <property type="entry name" value="2-Hacid_dh_C"/>
    <property type="match status" value="1"/>
</dbReference>
<dbReference type="SUPFAM" id="SSF52283">
    <property type="entry name" value="Formate/glycerate dehydrogenase catalytic domain-like"/>
    <property type="match status" value="1"/>
</dbReference>
<evidence type="ECO:0000256" key="1">
    <source>
        <dbReference type="ARBA" id="ARBA00003800"/>
    </source>
</evidence>
<dbReference type="SUPFAM" id="SSF55021">
    <property type="entry name" value="ACT-like"/>
    <property type="match status" value="1"/>
</dbReference>
<evidence type="ECO:0000256" key="2">
    <source>
        <dbReference type="ARBA" id="ARBA00005216"/>
    </source>
</evidence>
<dbReference type="UniPathway" id="UPA00135">
    <property type="reaction ID" value="UER00196"/>
</dbReference>
<keyword evidence="5 11" id="KW-0028">Amino-acid biosynthesis</keyword>
<keyword evidence="8 11" id="KW-0718">Serine biosynthesis</keyword>
<comment type="catalytic activity">
    <reaction evidence="9">
        <text>(R)-2-hydroxyglutarate + NAD(+) = 2-oxoglutarate + NADH + H(+)</text>
        <dbReference type="Rhea" id="RHEA:49612"/>
        <dbReference type="ChEBI" id="CHEBI:15378"/>
        <dbReference type="ChEBI" id="CHEBI:15801"/>
        <dbReference type="ChEBI" id="CHEBI:16810"/>
        <dbReference type="ChEBI" id="CHEBI:57540"/>
        <dbReference type="ChEBI" id="CHEBI:57945"/>
        <dbReference type="EC" id="1.1.1.399"/>
    </reaction>
</comment>
<dbReference type="GO" id="GO:0004617">
    <property type="term" value="F:phosphoglycerate dehydrogenase activity"/>
    <property type="evidence" value="ECO:0007669"/>
    <property type="project" value="UniProtKB-UniRule"/>
</dbReference>
<dbReference type="Gene3D" id="3.30.70.260">
    <property type="match status" value="1"/>
</dbReference>
<dbReference type="GO" id="GO:0051287">
    <property type="term" value="F:NAD binding"/>
    <property type="evidence" value="ECO:0007669"/>
    <property type="project" value="UniProtKB-UniRule"/>
</dbReference>
<dbReference type="Gene3D" id="3.30.1330.90">
    <property type="entry name" value="D-3-phosphoglycerate dehydrogenase, domain 3"/>
    <property type="match status" value="1"/>
</dbReference>
<evidence type="ECO:0000256" key="7">
    <source>
        <dbReference type="ARBA" id="ARBA00023027"/>
    </source>
</evidence>
<comment type="pathway">
    <text evidence="2 11">Amino-acid biosynthesis; L-serine biosynthesis; L-serine from 3-phospho-D-glycerate: step 1/3.</text>
</comment>
<keyword evidence="6 11" id="KW-0560">Oxidoreductase</keyword>
<dbReference type="CDD" id="cd04902">
    <property type="entry name" value="ACT_3PGDH-xct"/>
    <property type="match status" value="1"/>
</dbReference>
<comment type="similarity">
    <text evidence="3 11">Belongs to the D-isomer specific 2-hydroxyacid dehydrogenase family.</text>
</comment>
<evidence type="ECO:0000256" key="6">
    <source>
        <dbReference type="ARBA" id="ARBA00023002"/>
    </source>
</evidence>
<dbReference type="Proteomes" id="UP000198915">
    <property type="component" value="Unassembled WGS sequence"/>
</dbReference>
<dbReference type="NCBIfam" id="TIGR01327">
    <property type="entry name" value="PGDH"/>
    <property type="match status" value="1"/>
</dbReference>
<dbReference type="Pfam" id="PF00389">
    <property type="entry name" value="2-Hacid_dh"/>
    <property type="match status" value="1"/>
</dbReference>
<dbReference type="FunFam" id="3.30.1330.90:FF:000003">
    <property type="entry name" value="D-3-phosphoglycerate dehydrogenase"/>
    <property type="match status" value="1"/>
</dbReference>
<dbReference type="EMBL" id="FORT01000012">
    <property type="protein sequence ID" value="SFK35107.1"/>
    <property type="molecule type" value="Genomic_DNA"/>
</dbReference>
<dbReference type="InterPro" id="IPR029009">
    <property type="entry name" value="ASB_dom_sf"/>
</dbReference>
<feature type="domain" description="ACT" evidence="12">
    <location>
        <begin position="455"/>
        <end position="527"/>
    </location>
</feature>
<evidence type="ECO:0000256" key="8">
    <source>
        <dbReference type="ARBA" id="ARBA00023299"/>
    </source>
</evidence>
<evidence type="ECO:0000259" key="12">
    <source>
        <dbReference type="PROSITE" id="PS51671"/>
    </source>
</evidence>
<dbReference type="FunFam" id="3.40.50.720:FF:000021">
    <property type="entry name" value="D-3-phosphoglycerate dehydrogenase"/>
    <property type="match status" value="1"/>
</dbReference>
<dbReference type="InterPro" id="IPR045626">
    <property type="entry name" value="PGDH_ASB_dom"/>
</dbReference>
<dbReference type="STRING" id="1884381.SAMN05518846_11218"/>
<evidence type="ECO:0000256" key="3">
    <source>
        <dbReference type="ARBA" id="ARBA00005854"/>
    </source>
</evidence>
<proteinExistence type="inferred from homology"/>
<dbReference type="CDD" id="cd12173">
    <property type="entry name" value="PGDH_4"/>
    <property type="match status" value="1"/>
</dbReference>
<keyword evidence="7 11" id="KW-0520">NAD</keyword>
<dbReference type="FunFam" id="3.30.70.260:FF:000008">
    <property type="entry name" value="D-3-phosphoglycerate dehydrogenase, chloroplastic"/>
    <property type="match status" value="1"/>
</dbReference>
<dbReference type="InterPro" id="IPR006139">
    <property type="entry name" value="D-isomer_2_OHA_DH_cat_dom"/>
</dbReference>
<dbReference type="InterPro" id="IPR006140">
    <property type="entry name" value="D-isomer_DH_NAD-bd"/>
</dbReference>
<organism evidence="13 14">
    <name type="scientific">Brevibacillus centrosporus</name>
    <dbReference type="NCBI Taxonomy" id="54910"/>
    <lineage>
        <taxon>Bacteria</taxon>
        <taxon>Bacillati</taxon>
        <taxon>Bacillota</taxon>
        <taxon>Bacilli</taxon>
        <taxon>Bacillales</taxon>
        <taxon>Paenibacillaceae</taxon>
        <taxon>Brevibacillus</taxon>
    </lineage>
</organism>
<keyword evidence="14" id="KW-1185">Reference proteome</keyword>
<sequence length="527" mass="56818">MYKVLITDPLSEFGIQQLLDAPDVDVVRKTDLSPTDLLEVIGDYDALLVRSQTQVTAEVLAAGKKLKAVGRAGVGVDNIDINAATQAGIPVINAPDGNTISTAEHSFAMLMAVARNIPQAHKKLVDGTWDRKSFQGVELNNKVLGILGMGRIGSEVAKRAKAFGMTVMGFDPFLTEERAQKMGVINATVDEICRAADFITVHTPLTKETRHIISSREFAKMKDGVRLINCARGGIIDEKALYEAITTGKVAGAALDVYEVEPPVDNPLVGHPKVVTAPHLGASTIEAQENVAVDVSEEILKVLRGEPFKNAVNLPSIPAHVMEKVQPYFTLGEKLGHFLAQVTVGSISEIEIKYSGELTDVDTSPLTRTVLKGVLSFRLGEEVNFVNAPLLAKVRDITVTEQKAAQNKGFTNLLTVALKTTQETRTVAGTRLNGYGARIVKIDDYAIDVAPEGYLLYIHHNDRPGVIGRVGSILGENNVNIATMQVGRRDVGGDAIMMLSVDKPLTAELLDTMGELAEVKSVTQIEL</sequence>
<name>A0A1I3YT65_9BACL</name>
<dbReference type="Pfam" id="PF01842">
    <property type="entry name" value="ACT"/>
    <property type="match status" value="1"/>
</dbReference>
<comment type="function">
    <text evidence="1">Catalyzes the reversible oxidation of 3-phospho-D-glycerate to 3-phosphonooxypyruvate, the first step of the phosphorylated L-serine biosynthesis pathway. Also catalyzes the reversible oxidation of 2-hydroxyglutarate to 2-oxoglutarate.</text>
</comment>
<dbReference type="Gene3D" id="3.40.50.720">
    <property type="entry name" value="NAD(P)-binding Rossmann-like Domain"/>
    <property type="match status" value="2"/>
</dbReference>
<evidence type="ECO:0000256" key="9">
    <source>
        <dbReference type="ARBA" id="ARBA00048126"/>
    </source>
</evidence>
<dbReference type="PANTHER" id="PTHR42789:SF1">
    <property type="entry name" value="D-ISOMER SPECIFIC 2-HYDROXYACID DEHYDROGENASE FAMILY PROTEIN (AFU_ORTHOLOGUE AFUA_6G10090)"/>
    <property type="match status" value="1"/>
</dbReference>
<dbReference type="PROSITE" id="PS00670">
    <property type="entry name" value="D_2_HYDROXYACID_DH_2"/>
    <property type="match status" value="1"/>
</dbReference>
<dbReference type="PROSITE" id="PS00065">
    <property type="entry name" value="D_2_HYDROXYACID_DH_1"/>
    <property type="match status" value="1"/>
</dbReference>
<dbReference type="SUPFAM" id="SSF51735">
    <property type="entry name" value="NAD(P)-binding Rossmann-fold domains"/>
    <property type="match status" value="1"/>
</dbReference>
<evidence type="ECO:0000256" key="11">
    <source>
        <dbReference type="RuleBase" id="RU363003"/>
    </source>
</evidence>
<dbReference type="AlphaFoldDB" id="A0A1I3YT65"/>
<protein>
    <recommendedName>
        <fullName evidence="4 11">D-3-phosphoglycerate dehydrogenase</fullName>
        <ecNumber evidence="11">1.1.1.95</ecNumber>
    </recommendedName>
</protein>
<dbReference type="InterPro" id="IPR036291">
    <property type="entry name" value="NAD(P)-bd_dom_sf"/>
</dbReference>
<dbReference type="InterPro" id="IPR002912">
    <property type="entry name" value="ACT_dom"/>
</dbReference>
<evidence type="ECO:0000313" key="13">
    <source>
        <dbReference type="EMBL" id="SFK35107.1"/>
    </source>
</evidence>
<accession>A0A1I3YT65</accession>
<dbReference type="Pfam" id="PF19304">
    <property type="entry name" value="PGDH_inter"/>
    <property type="match status" value="1"/>
</dbReference>
<dbReference type="InterPro" id="IPR006236">
    <property type="entry name" value="PGDH"/>
</dbReference>
<dbReference type="SUPFAM" id="SSF143548">
    <property type="entry name" value="Serine metabolism enzymes domain"/>
    <property type="match status" value="1"/>
</dbReference>
<dbReference type="InterPro" id="IPR050857">
    <property type="entry name" value="D-2-hydroxyacid_DH"/>
</dbReference>
<comment type="catalytic activity">
    <reaction evidence="10 11">
        <text>(2R)-3-phosphoglycerate + NAD(+) = 3-phosphooxypyruvate + NADH + H(+)</text>
        <dbReference type="Rhea" id="RHEA:12641"/>
        <dbReference type="ChEBI" id="CHEBI:15378"/>
        <dbReference type="ChEBI" id="CHEBI:18110"/>
        <dbReference type="ChEBI" id="CHEBI:57540"/>
        <dbReference type="ChEBI" id="CHEBI:57945"/>
        <dbReference type="ChEBI" id="CHEBI:58272"/>
        <dbReference type="EC" id="1.1.1.95"/>
    </reaction>
</comment>
<dbReference type="PROSITE" id="PS51671">
    <property type="entry name" value="ACT"/>
    <property type="match status" value="1"/>
</dbReference>
<dbReference type="InterPro" id="IPR029752">
    <property type="entry name" value="D-isomer_DH_CS1"/>
</dbReference>
<dbReference type="EC" id="1.1.1.95" evidence="11"/>
<reference evidence="14" key="1">
    <citation type="submission" date="2016-10" db="EMBL/GenBank/DDBJ databases">
        <authorList>
            <person name="Varghese N."/>
            <person name="Submissions S."/>
        </authorList>
    </citation>
    <scope>NUCLEOTIDE SEQUENCE [LARGE SCALE GENOMIC DNA]</scope>
    <source>
        <strain evidence="14">OK042</strain>
    </source>
</reference>
<dbReference type="InterPro" id="IPR045865">
    <property type="entry name" value="ACT-like_dom_sf"/>
</dbReference>
<gene>
    <name evidence="13" type="ORF">SAMN05518846_11218</name>
</gene>
<evidence type="ECO:0000256" key="5">
    <source>
        <dbReference type="ARBA" id="ARBA00022605"/>
    </source>
</evidence>
<evidence type="ECO:0000256" key="4">
    <source>
        <dbReference type="ARBA" id="ARBA00021582"/>
    </source>
</evidence>
<dbReference type="InterPro" id="IPR029753">
    <property type="entry name" value="D-isomer_DH_CS"/>
</dbReference>
<dbReference type="GO" id="GO:0006564">
    <property type="term" value="P:L-serine biosynthetic process"/>
    <property type="evidence" value="ECO:0007669"/>
    <property type="project" value="UniProtKB-UniRule"/>
</dbReference>
<dbReference type="RefSeq" id="WP_092272030.1">
    <property type="nucleotide sequence ID" value="NZ_BJOE01000009.1"/>
</dbReference>